<name>A0AAU8PBJ3_EDWPI</name>
<protein>
    <recommendedName>
        <fullName evidence="3">Lipoprotein</fullName>
    </recommendedName>
</protein>
<keyword evidence="2" id="KW-1185">Reference proteome</keyword>
<gene>
    <name evidence="1" type="ordered locus">ETAE_0138</name>
</gene>
<dbReference type="KEGG" id="etr:ETAE_0138"/>
<accession>A0AAU8PBJ3</accession>
<proteinExistence type="predicted"/>
<dbReference type="EMBL" id="CP001135">
    <property type="protein sequence ID" value="ACY82985.1"/>
    <property type="molecule type" value="Genomic_DNA"/>
</dbReference>
<dbReference type="Proteomes" id="UP000002634">
    <property type="component" value="Chromosome"/>
</dbReference>
<evidence type="ECO:0000313" key="1">
    <source>
        <dbReference type="EMBL" id="ACY82985.1"/>
    </source>
</evidence>
<evidence type="ECO:0008006" key="3">
    <source>
        <dbReference type="Google" id="ProtNLM"/>
    </source>
</evidence>
<dbReference type="AlphaFoldDB" id="A0AAU8PBJ3"/>
<sequence length="385" mass="42270">MLHEVTLIYCYTPHPAFISTHFITLNNMNNRALLSCLSGVLMSGVTHAATQDNTTELSSTLPTYYGLPQSQAHAADSVPTAQTSAPEAQKGSILPIWGDEARARGYDLPEPFGINVNYMNMRQNIVVDSISFSGLGWDSYSLPTDLFNIKVGSTRQRSVTQTIKLDAWVLPFMNVYGIVGKTRGSSLSKVSVDADPSQYPLGSMDWIIATVVKGMNKSGQLRDLDFQLNFKGTTYGAGTVLAGGYGNWFGLVDMNYTQTRFDILDGSIDAFTLSPRVGYRFTTPGIDAVGLPDGKLSLWVGSMYQDVQQEFKGSLSDLSMPGGLSALMEIANKQGQGRFDVRQHLSSPWNVLIGAQYEITRNFNLTTEVGFAERNSFFIAGEYRF</sequence>
<organism evidence="1 2">
    <name type="scientific">Edwardsiella piscicida</name>
    <dbReference type="NCBI Taxonomy" id="1263550"/>
    <lineage>
        <taxon>Bacteria</taxon>
        <taxon>Pseudomonadati</taxon>
        <taxon>Pseudomonadota</taxon>
        <taxon>Gammaproteobacteria</taxon>
        <taxon>Enterobacterales</taxon>
        <taxon>Hafniaceae</taxon>
        <taxon>Edwardsiella</taxon>
    </lineage>
</organism>
<evidence type="ECO:0000313" key="2">
    <source>
        <dbReference type="Proteomes" id="UP000002634"/>
    </source>
</evidence>
<reference evidence="1 2" key="1">
    <citation type="journal article" date="2009" name="PLoS ONE">
        <title>Genome sequence of the versatile fish pathogen Edwardsiella tarda provides insights into its adaptation to broad host ranges and intracellular niches.</title>
        <authorList>
            <person name="Wang Q."/>
            <person name="Yang M."/>
            <person name="Xiao J."/>
            <person name="Wu H."/>
            <person name="Wang X."/>
            <person name="Lv Y."/>
            <person name="Xu L."/>
            <person name="Zheng H."/>
            <person name="Wang S."/>
            <person name="Zhao G."/>
            <person name="Liu Q."/>
            <person name="Zhang Y."/>
        </authorList>
    </citation>
    <scope>NUCLEOTIDE SEQUENCE [LARGE SCALE GENOMIC DNA]</scope>
    <source>
        <strain evidence="2">EIB202 / CCTCC M208068</strain>
    </source>
</reference>